<sequence length="363" mass="41838">MSMIFPLLLILFFVLIYFTIKGLKKKKENITTIEILIFVLYMLSFLLFGIGLITHSNQHTDAIDPVDLECYIPFGEKHIITLILYFICFNISAGFIWVKGRKLPPLSLVLFLIFLFIGIVINSAILIQITTHNTETLDVYKENIGTFLFIFTPALSLIIAIGLLIKVIKEEKIEAKNKTYKNKFINYCNTFLADKFNESIWALLFLIPVFITITIILMLFGQDVNSISKVFTDTTTWALSQKSHPPILDHKGHYLCTVAAKGSPDIVKPIRLGKRHKNIIIVNRQLQIANAFEEMITDISPKLHRFIRSNYDKYGYNLSLKINSKMGSNITYILMKPLEWIFLISLYLLCLNPEKKINKQYKI</sequence>
<evidence type="ECO:0000256" key="1">
    <source>
        <dbReference type="SAM" id="Phobius"/>
    </source>
</evidence>
<proteinExistence type="predicted"/>
<feature type="transmembrane region" description="Helical" evidence="1">
    <location>
        <begin position="78"/>
        <end position="98"/>
    </location>
</feature>
<keyword evidence="1" id="KW-1133">Transmembrane helix</keyword>
<evidence type="ECO:0000259" key="2">
    <source>
        <dbReference type="Pfam" id="PF20394"/>
    </source>
</evidence>
<dbReference type="AlphaFoldDB" id="A0A1K1MTR9"/>
<dbReference type="RefSeq" id="WP_072302539.1">
    <property type="nucleotide sequence ID" value="NZ_FPIY01000001.1"/>
</dbReference>
<feature type="transmembrane region" description="Helical" evidence="1">
    <location>
        <begin position="35"/>
        <end position="58"/>
    </location>
</feature>
<evidence type="ECO:0000259" key="3">
    <source>
        <dbReference type="Pfam" id="PF23543"/>
    </source>
</evidence>
<feature type="domain" description="DUF6688" evidence="3">
    <location>
        <begin position="252"/>
        <end position="361"/>
    </location>
</feature>
<accession>A0A1K1MTR9</accession>
<dbReference type="Pfam" id="PF20394">
    <property type="entry name" value="DUF6688"/>
    <property type="match status" value="1"/>
</dbReference>
<dbReference type="STRING" id="76595.SAMN05660313_00892"/>
<dbReference type="InterPro" id="IPR046510">
    <property type="entry name" value="DUF6688_N"/>
</dbReference>
<reference evidence="5" key="1">
    <citation type="submission" date="2016-11" db="EMBL/GenBank/DDBJ databases">
        <authorList>
            <person name="Varghese N."/>
            <person name="Submissions S."/>
        </authorList>
    </citation>
    <scope>NUCLEOTIDE SEQUENCE [LARGE SCALE GENOMIC DNA]</scope>
    <source>
        <strain evidence="5">DSM 24786</strain>
    </source>
</reference>
<dbReference type="Pfam" id="PF23543">
    <property type="entry name" value="DUF6688_C"/>
    <property type="match status" value="1"/>
</dbReference>
<organism evidence="4 5">
    <name type="scientific">Cellulophaga fucicola</name>
    <dbReference type="NCBI Taxonomy" id="76595"/>
    <lineage>
        <taxon>Bacteria</taxon>
        <taxon>Pseudomonadati</taxon>
        <taxon>Bacteroidota</taxon>
        <taxon>Flavobacteriia</taxon>
        <taxon>Flavobacteriales</taxon>
        <taxon>Flavobacteriaceae</taxon>
        <taxon>Cellulophaga</taxon>
    </lineage>
</organism>
<feature type="transmembrane region" description="Helical" evidence="1">
    <location>
        <begin position="330"/>
        <end position="350"/>
    </location>
</feature>
<name>A0A1K1MTR9_9FLAO</name>
<feature type="transmembrane region" description="Helical" evidence="1">
    <location>
        <begin position="200"/>
        <end position="220"/>
    </location>
</feature>
<keyword evidence="5" id="KW-1185">Reference proteome</keyword>
<dbReference type="InterPro" id="IPR056491">
    <property type="entry name" value="DUF6688_C"/>
</dbReference>
<gene>
    <name evidence="4" type="ORF">SAMN05660313_00892</name>
</gene>
<feature type="transmembrane region" description="Helical" evidence="1">
    <location>
        <begin position="147"/>
        <end position="168"/>
    </location>
</feature>
<feature type="transmembrane region" description="Helical" evidence="1">
    <location>
        <begin position="6"/>
        <end position="23"/>
    </location>
</feature>
<evidence type="ECO:0000313" key="4">
    <source>
        <dbReference type="EMBL" id="SFW26405.1"/>
    </source>
</evidence>
<dbReference type="EMBL" id="FPIY01000001">
    <property type="protein sequence ID" value="SFW26405.1"/>
    <property type="molecule type" value="Genomic_DNA"/>
</dbReference>
<dbReference type="Proteomes" id="UP000183257">
    <property type="component" value="Unassembled WGS sequence"/>
</dbReference>
<evidence type="ECO:0000313" key="5">
    <source>
        <dbReference type="Proteomes" id="UP000183257"/>
    </source>
</evidence>
<keyword evidence="1" id="KW-0812">Transmembrane</keyword>
<dbReference type="OrthoDB" id="748630at2"/>
<feature type="transmembrane region" description="Helical" evidence="1">
    <location>
        <begin position="105"/>
        <end position="127"/>
    </location>
</feature>
<keyword evidence="1" id="KW-0472">Membrane</keyword>
<feature type="domain" description="DUF6688" evidence="2">
    <location>
        <begin position="3"/>
        <end position="246"/>
    </location>
</feature>
<protein>
    <submittedName>
        <fullName evidence="4">Uncharacterized protein</fullName>
    </submittedName>
</protein>